<evidence type="ECO:0000313" key="2">
    <source>
        <dbReference type="EMBL" id="CUN08989.1"/>
    </source>
</evidence>
<dbReference type="InterPro" id="IPR038740">
    <property type="entry name" value="BioF2-like_GNAT_dom"/>
</dbReference>
<dbReference type="Gene3D" id="3.40.630.30">
    <property type="match status" value="1"/>
</dbReference>
<dbReference type="Pfam" id="PF13480">
    <property type="entry name" value="Acetyltransf_6"/>
    <property type="match status" value="1"/>
</dbReference>
<dbReference type="AlphaFoldDB" id="A0A173U2Q1"/>
<dbReference type="InterPro" id="IPR050644">
    <property type="entry name" value="PG_Glycine_Bridge_Synth"/>
</dbReference>
<dbReference type="PANTHER" id="PTHR36174">
    <property type="entry name" value="LIPID II:GLYCINE GLYCYLTRANSFERASE"/>
    <property type="match status" value="1"/>
</dbReference>
<dbReference type="Proteomes" id="UP000095453">
    <property type="component" value="Unassembled WGS sequence"/>
</dbReference>
<dbReference type="EMBL" id="CYXX01000012">
    <property type="protein sequence ID" value="CUN08989.1"/>
    <property type="molecule type" value="Genomic_DNA"/>
</dbReference>
<feature type="domain" description="BioF2-like acetyltransferase" evidence="1">
    <location>
        <begin position="161"/>
        <end position="283"/>
    </location>
</feature>
<dbReference type="PANTHER" id="PTHR36174:SF1">
    <property type="entry name" value="LIPID II:GLYCINE GLYCYLTRANSFERASE"/>
    <property type="match status" value="1"/>
</dbReference>
<accession>A0A173U2Q1</accession>
<evidence type="ECO:0000313" key="3">
    <source>
        <dbReference type="Proteomes" id="UP000095453"/>
    </source>
</evidence>
<evidence type="ECO:0000259" key="1">
    <source>
        <dbReference type="Pfam" id="PF13480"/>
    </source>
</evidence>
<sequence length="314" mass="36348">MIEVKRYTDADADLWNKFNAESKNPLFMFDRNYMDYHRDRFQDHSLIFYEDEKLVAILPMSERENELVSHGGLTYGGFITDNKMKQHTMDECVTSLLQYAETEGFDRVYYKVIPHIFHEQPAEEDRYALFVQNARIEKIEASTVINLKKPLKMPKGRKAQISRARREGVIIEERSSATDFDEFIALENSVLSEHHGTKAVHTGAELKLLHDRFPENIHLYAAIYKNKIIAGTVIFEYAQVVHTQYMAADEVARQIGALDLTISTVIDTFKEKKLWLDFGISTEDGGKYLNEGLISQKEGFGGRTNIYEMWKLEI</sequence>
<reference evidence="2 3" key="1">
    <citation type="submission" date="2015-09" db="EMBL/GenBank/DDBJ databases">
        <authorList>
            <consortium name="Pathogen Informatics"/>
        </authorList>
    </citation>
    <scope>NUCLEOTIDE SEQUENCE [LARGE SCALE GENOMIC DNA]</scope>
    <source>
        <strain evidence="2 3">2789STDY5608887</strain>
    </source>
</reference>
<proteinExistence type="predicted"/>
<dbReference type="InterPro" id="IPR016181">
    <property type="entry name" value="Acyl_CoA_acyltransferase"/>
</dbReference>
<name>A0A173U2Q1_9FIRM</name>
<protein>
    <submittedName>
        <fullName evidence="2">Uncharacterized protein involved in methicillin resistance</fullName>
    </submittedName>
</protein>
<organism evidence="2 3">
    <name type="scientific">Roseburia inulinivorans</name>
    <dbReference type="NCBI Taxonomy" id="360807"/>
    <lineage>
        <taxon>Bacteria</taxon>
        <taxon>Bacillati</taxon>
        <taxon>Bacillota</taxon>
        <taxon>Clostridia</taxon>
        <taxon>Lachnospirales</taxon>
        <taxon>Lachnospiraceae</taxon>
        <taxon>Roseburia</taxon>
    </lineage>
</organism>
<dbReference type="RefSeq" id="WP_055169262.1">
    <property type="nucleotide sequence ID" value="NZ_CYXX01000012.1"/>
</dbReference>
<gene>
    <name evidence="2" type="ORF">ERS852444_01829</name>
</gene>
<dbReference type="SUPFAM" id="SSF55729">
    <property type="entry name" value="Acyl-CoA N-acyltransferases (Nat)"/>
    <property type="match status" value="1"/>
</dbReference>